<gene>
    <name evidence="8" type="ORF">SAMN06264868_11426</name>
</gene>
<dbReference type="InterPro" id="IPR037682">
    <property type="entry name" value="TonB_C"/>
</dbReference>
<evidence type="ECO:0000256" key="5">
    <source>
        <dbReference type="SAM" id="MobiDB-lite"/>
    </source>
</evidence>
<dbReference type="EMBL" id="FXTX01000014">
    <property type="protein sequence ID" value="SMP15814.1"/>
    <property type="molecule type" value="Genomic_DNA"/>
</dbReference>
<evidence type="ECO:0000256" key="4">
    <source>
        <dbReference type="ARBA" id="ARBA00023136"/>
    </source>
</evidence>
<name>A0AA46AEZ0_9AQUI</name>
<evidence type="ECO:0000256" key="3">
    <source>
        <dbReference type="ARBA" id="ARBA00022989"/>
    </source>
</evidence>
<protein>
    <submittedName>
        <fullName evidence="8">Protein TonB</fullName>
    </submittedName>
</protein>
<feature type="transmembrane region" description="Helical" evidence="6">
    <location>
        <begin position="12"/>
        <end position="32"/>
    </location>
</feature>
<dbReference type="Pfam" id="PF03544">
    <property type="entry name" value="TonB_C"/>
    <property type="match status" value="1"/>
</dbReference>
<evidence type="ECO:0000313" key="8">
    <source>
        <dbReference type="EMBL" id="SMP15814.1"/>
    </source>
</evidence>
<reference evidence="8" key="1">
    <citation type="submission" date="2017-05" db="EMBL/GenBank/DDBJ databases">
        <authorList>
            <person name="Varghese N."/>
            <person name="Submissions S."/>
        </authorList>
    </citation>
    <scope>NUCLEOTIDE SEQUENCE</scope>
    <source>
        <strain evidence="8">DSM 18763</strain>
    </source>
</reference>
<dbReference type="Proteomes" id="UP001157947">
    <property type="component" value="Unassembled WGS sequence"/>
</dbReference>
<dbReference type="RefSeq" id="WP_265134730.1">
    <property type="nucleotide sequence ID" value="NZ_FXTX01000014.1"/>
</dbReference>
<dbReference type="Gene3D" id="3.30.2420.10">
    <property type="entry name" value="TonB"/>
    <property type="match status" value="1"/>
</dbReference>
<evidence type="ECO:0000256" key="6">
    <source>
        <dbReference type="SAM" id="Phobius"/>
    </source>
</evidence>
<keyword evidence="4 6" id="KW-0472">Membrane</keyword>
<evidence type="ECO:0000256" key="1">
    <source>
        <dbReference type="ARBA" id="ARBA00004167"/>
    </source>
</evidence>
<dbReference type="GO" id="GO:0055085">
    <property type="term" value="P:transmembrane transport"/>
    <property type="evidence" value="ECO:0007669"/>
    <property type="project" value="InterPro"/>
</dbReference>
<evidence type="ECO:0000313" key="9">
    <source>
        <dbReference type="Proteomes" id="UP001157947"/>
    </source>
</evidence>
<keyword evidence="3 6" id="KW-1133">Transmembrane helix</keyword>
<evidence type="ECO:0000256" key="2">
    <source>
        <dbReference type="ARBA" id="ARBA00022692"/>
    </source>
</evidence>
<dbReference type="NCBIfam" id="TIGR01352">
    <property type="entry name" value="tonB_Cterm"/>
    <property type="match status" value="1"/>
</dbReference>
<evidence type="ECO:0000259" key="7">
    <source>
        <dbReference type="PROSITE" id="PS52015"/>
    </source>
</evidence>
<keyword evidence="2 6" id="KW-0812">Transmembrane</keyword>
<comment type="subcellular location">
    <subcellularLocation>
        <location evidence="1">Membrane</location>
        <topology evidence="1">Single-pass membrane protein</topology>
    </subcellularLocation>
</comment>
<keyword evidence="9" id="KW-1185">Reference proteome</keyword>
<comment type="caution">
    <text evidence="8">The sequence shown here is derived from an EMBL/GenBank/DDBJ whole genome shotgun (WGS) entry which is preliminary data.</text>
</comment>
<sequence>MVYTEDKNLLVGVLVSLNIHVFLFLILFFFPFKYFQNQIQEKPIIITVEEIKEEKQKIEEEIKIKKVIEEKKIDKKEIAQKNIAKEEKSEKTQKPETKNRLASNKKIEVEAKNEKIEEEESPLLAKILANDKKSKVEESTAIKKTELSFGEKLSNIGKNVEGTATGREVIYRPPPPKIKTSIIQPSVRAKLWINPDGNVEKVELLTITSDVELNNQIINYLKRWKFNKIPENKTQWATITINFAVE</sequence>
<dbReference type="InterPro" id="IPR006260">
    <property type="entry name" value="TonB/TolA_C"/>
</dbReference>
<dbReference type="AlphaFoldDB" id="A0AA46AEZ0"/>
<dbReference type="PROSITE" id="PS52015">
    <property type="entry name" value="TONB_CTD"/>
    <property type="match status" value="1"/>
</dbReference>
<dbReference type="SUPFAM" id="SSF74653">
    <property type="entry name" value="TolA/TonB C-terminal domain"/>
    <property type="match status" value="1"/>
</dbReference>
<dbReference type="GO" id="GO:0016020">
    <property type="term" value="C:membrane"/>
    <property type="evidence" value="ECO:0007669"/>
    <property type="project" value="UniProtKB-SubCell"/>
</dbReference>
<accession>A0AA46AEZ0</accession>
<proteinExistence type="predicted"/>
<organism evidence="8 9">
    <name type="scientific">Venenivibrio stagnispumantis</name>
    <dbReference type="NCBI Taxonomy" id="407998"/>
    <lineage>
        <taxon>Bacteria</taxon>
        <taxon>Pseudomonadati</taxon>
        <taxon>Aquificota</taxon>
        <taxon>Aquificia</taxon>
        <taxon>Aquificales</taxon>
        <taxon>Hydrogenothermaceae</taxon>
        <taxon>Venenivibrio</taxon>
    </lineage>
</organism>
<feature type="region of interest" description="Disordered" evidence="5">
    <location>
        <begin position="84"/>
        <end position="104"/>
    </location>
</feature>
<feature type="domain" description="TonB C-terminal" evidence="7">
    <location>
        <begin position="159"/>
        <end position="246"/>
    </location>
</feature>